<evidence type="ECO:0000313" key="18">
    <source>
        <dbReference type="Proteomes" id="UP000051883"/>
    </source>
</evidence>
<dbReference type="InterPro" id="IPR036565">
    <property type="entry name" value="Mur-like_cat_sf"/>
</dbReference>
<protein>
    <recommendedName>
        <fullName evidence="10 11">UDP-N-acetylmuramoyl-tripeptide--D-alanyl-D-alanine ligase</fullName>
        <ecNumber evidence="10 11">6.3.2.10</ecNumber>
    </recommendedName>
    <alternativeName>
        <fullName evidence="10">D-alanyl-D-alanine-adding enzyme</fullName>
    </alternativeName>
</protein>
<dbReference type="PANTHER" id="PTHR43024">
    <property type="entry name" value="UDP-N-ACETYLMURAMOYL-TRIPEPTIDE--D-ALANYL-D-ALANINE LIGASE"/>
    <property type="match status" value="1"/>
</dbReference>
<evidence type="ECO:0000256" key="5">
    <source>
        <dbReference type="ARBA" id="ARBA00022840"/>
    </source>
</evidence>
<dbReference type="Proteomes" id="UP000051883">
    <property type="component" value="Unassembled WGS sequence"/>
</dbReference>
<sequence length="483" mass="52991">MSLFPDGGIIKKLDQSIKRRGSFSMKMKLAEIAKAINAQNEIEQWKDIEVTSVSFDSRHLERGALFIPLQGAHDGHQYVETAFTNGAAATLWASDHELTNNGHPVLVVTDPLKALQQLGKYYLHKINPIVVAVTGSNGKTTTKDMIASILSTQLNVTKTYANFNNEIGVPVTLLNMEANTEVVVVEMGMDRFGQLDFLSKLVSPDIAVITMIGEAHIEFFGTRDRIADAKMEIVNGLKEDGLLVYDGDEPLLNERAAKVAQQTSRFGRQLTDDLYATSVTAGPRSISFKVNEWPDEQFTIPMVGEYNVNNALAAMVVAKRLHISPAHIKTALANVELTENRAEWFKSKNGAQILSDVYNSNPTAAKQVLKTLAAMPVQGRRIAVLGDMLELGDAAPRLHASLATEINPAQIQEVYLIGTEMVHLQSKLLEQGYPATAIHYYHANQLGQLTATLEADLTASDMVLLKASHGLHLEQVLAAIKER</sequence>
<keyword evidence="8 10" id="KW-0131">Cell cycle</keyword>
<dbReference type="Pfam" id="PF02875">
    <property type="entry name" value="Mur_ligase_C"/>
    <property type="match status" value="1"/>
</dbReference>
<dbReference type="GO" id="GO:0071555">
    <property type="term" value="P:cell wall organization"/>
    <property type="evidence" value="ECO:0007669"/>
    <property type="project" value="UniProtKB-KW"/>
</dbReference>
<dbReference type="Gene3D" id="3.90.190.20">
    <property type="entry name" value="Mur ligase, C-terminal domain"/>
    <property type="match status" value="1"/>
</dbReference>
<dbReference type="InterPro" id="IPR013221">
    <property type="entry name" value="Mur_ligase_cen"/>
</dbReference>
<comment type="catalytic activity">
    <reaction evidence="10">
        <text>UDP-N-acetyl-alpha-D-muramoyl-L-alanyl-gamma-D-glutamyl-L-lysine + D-alanyl-D-alanine + ATP = UDP-N-acetyl-alpha-D-muramoyl-L-alanyl-gamma-D-glutamyl-L-lysyl-D-alanyl-D-alanine + ADP + phosphate + H(+)</text>
        <dbReference type="Rhea" id="RHEA:16085"/>
        <dbReference type="ChEBI" id="CHEBI:15378"/>
        <dbReference type="ChEBI" id="CHEBI:30616"/>
        <dbReference type="ChEBI" id="CHEBI:43474"/>
        <dbReference type="ChEBI" id="CHEBI:57822"/>
        <dbReference type="ChEBI" id="CHEBI:70758"/>
        <dbReference type="ChEBI" id="CHEBI:83903"/>
        <dbReference type="ChEBI" id="CHEBI:456216"/>
        <dbReference type="EC" id="6.3.2.10"/>
    </reaction>
</comment>
<dbReference type="Pfam" id="PF01225">
    <property type="entry name" value="Mur_ligase"/>
    <property type="match status" value="1"/>
</dbReference>
<evidence type="ECO:0000256" key="8">
    <source>
        <dbReference type="ARBA" id="ARBA00023306"/>
    </source>
</evidence>
<evidence type="ECO:0000259" key="13">
    <source>
        <dbReference type="Pfam" id="PF02875"/>
    </source>
</evidence>
<reference evidence="15 17" key="1">
    <citation type="submission" date="2009-09" db="EMBL/GenBank/DDBJ databases">
        <authorList>
            <person name="Qin X."/>
            <person name="Bachman B."/>
            <person name="Battles P."/>
            <person name="Bell A."/>
            <person name="Bess C."/>
            <person name="Bickham C."/>
            <person name="Chaboub L."/>
            <person name="Chen D."/>
            <person name="Coyle M."/>
            <person name="Deiros D.R."/>
            <person name="Dinh H."/>
            <person name="Forbes L."/>
            <person name="Fowler G."/>
            <person name="Francisco L."/>
            <person name="Fu Q."/>
            <person name="Gubbala S."/>
            <person name="Hale W."/>
            <person name="Han Y."/>
            <person name="Hemphill L."/>
            <person name="Highlander S.K."/>
            <person name="Hirani K."/>
            <person name="Hogues M."/>
            <person name="Jackson L."/>
            <person name="Jakkamsetti A."/>
            <person name="Javaid M."/>
            <person name="Jiang H."/>
            <person name="Korchina V."/>
            <person name="Kovar C."/>
            <person name="Lara F."/>
            <person name="Lee S."/>
            <person name="Mata R."/>
            <person name="Mathew T."/>
            <person name="Moen C."/>
            <person name="Morales K."/>
            <person name="Munidasa M."/>
            <person name="Nazareth L."/>
            <person name="Ngo R."/>
            <person name="Nguyen L."/>
            <person name="Okwuonu G."/>
            <person name="Ongeri F."/>
            <person name="Patil S."/>
            <person name="Petrosino J."/>
            <person name="Pham C."/>
            <person name="Pham P."/>
            <person name="Pu L.-L."/>
            <person name="Puazo M."/>
            <person name="Raj R."/>
            <person name="Reid J."/>
            <person name="Rouhana J."/>
            <person name="Saada N."/>
            <person name="Shang Y."/>
            <person name="Simmons D."/>
            <person name="Thornton R."/>
            <person name="Warren J."/>
            <person name="Weissenberger G."/>
            <person name="Zhang J."/>
            <person name="Zhang L."/>
            <person name="Zhou C."/>
            <person name="Zhu D."/>
            <person name="Muzny D."/>
            <person name="Worley K."/>
            <person name="Gibbs R."/>
        </authorList>
    </citation>
    <scope>NUCLEOTIDE SEQUENCE [LARGE SCALE GENOMIC DNA]</scope>
    <source>
        <strain evidence="15 17">DSM 16041</strain>
    </source>
</reference>
<dbReference type="SUPFAM" id="SSF63418">
    <property type="entry name" value="MurE/MurF N-terminal domain"/>
    <property type="match status" value="1"/>
</dbReference>
<dbReference type="GO" id="GO:0009252">
    <property type="term" value="P:peptidoglycan biosynthetic process"/>
    <property type="evidence" value="ECO:0007669"/>
    <property type="project" value="UniProtKB-UniRule"/>
</dbReference>
<evidence type="ECO:0000256" key="4">
    <source>
        <dbReference type="ARBA" id="ARBA00022741"/>
    </source>
</evidence>
<evidence type="ECO:0000256" key="9">
    <source>
        <dbReference type="ARBA" id="ARBA00023316"/>
    </source>
</evidence>
<evidence type="ECO:0000256" key="7">
    <source>
        <dbReference type="ARBA" id="ARBA00022984"/>
    </source>
</evidence>
<comment type="pathway">
    <text evidence="10 11">Cell wall biogenesis; peptidoglycan biosynthesis.</text>
</comment>
<keyword evidence="7 10" id="KW-0573">Peptidoglycan synthesis</keyword>
<comment type="subcellular location">
    <subcellularLocation>
        <location evidence="10 11">Cytoplasm</location>
    </subcellularLocation>
</comment>
<dbReference type="EMBL" id="AZDK01000002">
    <property type="protein sequence ID" value="KRK60785.1"/>
    <property type="molecule type" value="Genomic_DNA"/>
</dbReference>
<dbReference type="NCBIfam" id="TIGR01143">
    <property type="entry name" value="murF"/>
    <property type="match status" value="1"/>
</dbReference>
<dbReference type="InterPro" id="IPR035911">
    <property type="entry name" value="MurE/MurF_N"/>
</dbReference>
<evidence type="ECO:0000256" key="3">
    <source>
        <dbReference type="ARBA" id="ARBA00022618"/>
    </source>
</evidence>
<comment type="function">
    <text evidence="10 11">Involved in cell wall formation. Catalyzes the final step in the synthesis of UDP-N-acetylmuramoyl-pentapeptide, the precursor of murein.</text>
</comment>
<gene>
    <name evidence="10 15" type="primary">murF</name>
    <name evidence="16" type="ORF">FC31_GL000823</name>
    <name evidence="15" type="ORF">HMPREF0494_0244</name>
</gene>
<dbReference type="HAMAP" id="MF_02019">
    <property type="entry name" value="MurF"/>
    <property type="match status" value="1"/>
</dbReference>
<dbReference type="Gene3D" id="3.40.1190.10">
    <property type="entry name" value="Mur-like, catalytic domain"/>
    <property type="match status" value="1"/>
</dbReference>
<feature type="domain" description="Mur ligase C-terminal" evidence="13">
    <location>
        <begin position="341"/>
        <end position="468"/>
    </location>
</feature>
<reference evidence="16 18" key="2">
    <citation type="journal article" date="2015" name="Genome Announc.">
        <title>Expanding the biotechnology potential of lactobacilli through comparative genomics of 213 strains and associated genera.</title>
        <authorList>
            <person name="Sun Z."/>
            <person name="Harris H.M."/>
            <person name="McCann A."/>
            <person name="Guo C."/>
            <person name="Argimon S."/>
            <person name="Zhang W."/>
            <person name="Yang X."/>
            <person name="Jeffery I.B."/>
            <person name="Cooney J.C."/>
            <person name="Kagawa T.F."/>
            <person name="Liu W."/>
            <person name="Song Y."/>
            <person name="Salvetti E."/>
            <person name="Wrobel A."/>
            <person name="Rasinkangas P."/>
            <person name="Parkhill J."/>
            <person name="Rea M.C."/>
            <person name="O'Sullivan O."/>
            <person name="Ritari J."/>
            <person name="Douillard F.P."/>
            <person name="Paul Ross R."/>
            <person name="Yang R."/>
            <person name="Briner A.E."/>
            <person name="Felis G.E."/>
            <person name="de Vos W.M."/>
            <person name="Barrangou R."/>
            <person name="Klaenhammer T.R."/>
            <person name="Caufield P.W."/>
            <person name="Cui Y."/>
            <person name="Zhang H."/>
            <person name="O'Toole P.W."/>
        </authorList>
    </citation>
    <scope>NUCLEOTIDE SEQUENCE [LARGE SCALE GENOMIC DNA]</scope>
    <source>
        <strain evidence="16 18">DSM 16041</strain>
    </source>
</reference>
<evidence type="ECO:0000259" key="14">
    <source>
        <dbReference type="Pfam" id="PF08245"/>
    </source>
</evidence>
<keyword evidence="6 10" id="KW-0133">Cell shape</keyword>
<dbReference type="InterPro" id="IPR051046">
    <property type="entry name" value="MurCDEF_CellWall_CoF430Synth"/>
</dbReference>
<dbReference type="UniPathway" id="UPA00219"/>
<accession>C8P4K0</accession>
<dbReference type="InterPro" id="IPR036615">
    <property type="entry name" value="Mur_ligase_C_dom_sf"/>
</dbReference>
<dbReference type="Proteomes" id="UP000003675">
    <property type="component" value="Unassembled WGS sequence"/>
</dbReference>
<feature type="domain" description="Mur ligase N-terminal catalytic" evidence="12">
    <location>
        <begin position="50"/>
        <end position="120"/>
    </location>
</feature>
<dbReference type="GO" id="GO:0008360">
    <property type="term" value="P:regulation of cell shape"/>
    <property type="evidence" value="ECO:0007669"/>
    <property type="project" value="UniProtKB-KW"/>
</dbReference>
<keyword evidence="9 10" id="KW-0961">Cell wall biogenesis/degradation</keyword>
<feature type="domain" description="Mur ligase central" evidence="14">
    <location>
        <begin position="133"/>
        <end position="318"/>
    </location>
</feature>
<dbReference type="STRING" id="525309.HMPREF0494_0244"/>
<comment type="catalytic activity">
    <reaction evidence="11">
        <text>D-alanyl-D-alanine + UDP-N-acetyl-alpha-D-muramoyl-L-alanyl-gamma-D-glutamyl-meso-2,6-diaminopimelate + ATP = UDP-N-acetyl-alpha-D-muramoyl-L-alanyl-gamma-D-glutamyl-meso-2,6-diaminopimeloyl-D-alanyl-D-alanine + ADP + phosphate + H(+)</text>
        <dbReference type="Rhea" id="RHEA:28374"/>
        <dbReference type="ChEBI" id="CHEBI:15378"/>
        <dbReference type="ChEBI" id="CHEBI:30616"/>
        <dbReference type="ChEBI" id="CHEBI:43474"/>
        <dbReference type="ChEBI" id="CHEBI:57822"/>
        <dbReference type="ChEBI" id="CHEBI:61386"/>
        <dbReference type="ChEBI" id="CHEBI:83905"/>
        <dbReference type="ChEBI" id="CHEBI:456216"/>
        <dbReference type="EC" id="6.3.2.10"/>
    </reaction>
</comment>
<dbReference type="InterPro" id="IPR000713">
    <property type="entry name" value="Mur_ligase_N"/>
</dbReference>
<evidence type="ECO:0000259" key="12">
    <source>
        <dbReference type="Pfam" id="PF01225"/>
    </source>
</evidence>
<evidence type="ECO:0000313" key="15">
    <source>
        <dbReference type="EMBL" id="EEW54620.1"/>
    </source>
</evidence>
<name>C8P4K0_9LACO</name>
<evidence type="ECO:0000256" key="1">
    <source>
        <dbReference type="ARBA" id="ARBA00022490"/>
    </source>
</evidence>
<dbReference type="EC" id="6.3.2.10" evidence="10 11"/>
<keyword evidence="18" id="KW-1185">Reference proteome</keyword>
<evidence type="ECO:0000256" key="11">
    <source>
        <dbReference type="RuleBase" id="RU004136"/>
    </source>
</evidence>
<keyword evidence="3 10" id="KW-0132">Cell division</keyword>
<keyword evidence="4 10" id="KW-0547">Nucleotide-binding</keyword>
<dbReference type="HOGENOM" id="CLU_031507_1_0_9"/>
<dbReference type="AlphaFoldDB" id="C8P4K0"/>
<organism evidence="15 17">
    <name type="scientific">Limosilactobacillus antri DSM 16041</name>
    <dbReference type="NCBI Taxonomy" id="525309"/>
    <lineage>
        <taxon>Bacteria</taxon>
        <taxon>Bacillati</taxon>
        <taxon>Bacillota</taxon>
        <taxon>Bacilli</taxon>
        <taxon>Lactobacillales</taxon>
        <taxon>Lactobacillaceae</taxon>
        <taxon>Limosilactobacillus</taxon>
    </lineage>
</organism>
<feature type="binding site" evidence="10">
    <location>
        <begin position="135"/>
        <end position="141"/>
    </location>
    <ligand>
        <name>ATP</name>
        <dbReference type="ChEBI" id="CHEBI:30616"/>
    </ligand>
</feature>
<keyword evidence="1 10" id="KW-0963">Cytoplasm</keyword>
<dbReference type="PATRIC" id="fig|525309.8.peg.831"/>
<evidence type="ECO:0000313" key="16">
    <source>
        <dbReference type="EMBL" id="KRK60785.1"/>
    </source>
</evidence>
<dbReference type="Pfam" id="PF08245">
    <property type="entry name" value="Mur_ligase_M"/>
    <property type="match status" value="1"/>
</dbReference>
<dbReference type="GO" id="GO:0005737">
    <property type="term" value="C:cytoplasm"/>
    <property type="evidence" value="ECO:0007669"/>
    <property type="project" value="UniProtKB-SubCell"/>
</dbReference>
<evidence type="ECO:0000256" key="10">
    <source>
        <dbReference type="HAMAP-Rule" id="MF_02019"/>
    </source>
</evidence>
<dbReference type="Gene3D" id="3.40.1390.10">
    <property type="entry name" value="MurE/MurF, N-terminal domain"/>
    <property type="match status" value="1"/>
</dbReference>
<dbReference type="GO" id="GO:0005524">
    <property type="term" value="F:ATP binding"/>
    <property type="evidence" value="ECO:0007669"/>
    <property type="project" value="UniProtKB-UniRule"/>
</dbReference>
<comment type="caution">
    <text evidence="15">The sequence shown here is derived from an EMBL/GenBank/DDBJ whole genome shotgun (WGS) entry which is preliminary data.</text>
</comment>
<keyword evidence="2 10" id="KW-0436">Ligase</keyword>
<comment type="similarity">
    <text evidence="10">Belongs to the MurCDEF family. MurF subfamily.</text>
</comment>
<dbReference type="GO" id="GO:0047480">
    <property type="term" value="F:UDP-N-acetylmuramoyl-tripeptide-D-alanyl-D-alanine ligase activity"/>
    <property type="evidence" value="ECO:0007669"/>
    <property type="project" value="UniProtKB-UniRule"/>
</dbReference>
<evidence type="ECO:0000313" key="17">
    <source>
        <dbReference type="Proteomes" id="UP000003675"/>
    </source>
</evidence>
<evidence type="ECO:0000256" key="6">
    <source>
        <dbReference type="ARBA" id="ARBA00022960"/>
    </source>
</evidence>
<dbReference type="SUPFAM" id="SSF53244">
    <property type="entry name" value="MurD-like peptide ligases, peptide-binding domain"/>
    <property type="match status" value="1"/>
</dbReference>
<dbReference type="InterPro" id="IPR005863">
    <property type="entry name" value="UDP-N-AcMur_synth"/>
</dbReference>
<dbReference type="InterPro" id="IPR004101">
    <property type="entry name" value="Mur_ligase_C"/>
</dbReference>
<keyword evidence="5 10" id="KW-0067">ATP-binding</keyword>
<dbReference type="EMBL" id="ACLL01000007">
    <property type="protein sequence ID" value="EEW54620.1"/>
    <property type="molecule type" value="Genomic_DNA"/>
</dbReference>
<proteinExistence type="inferred from homology"/>
<dbReference type="SUPFAM" id="SSF53623">
    <property type="entry name" value="MurD-like peptide ligases, catalytic domain"/>
    <property type="match status" value="1"/>
</dbReference>
<dbReference type="PANTHER" id="PTHR43024:SF1">
    <property type="entry name" value="UDP-N-ACETYLMURAMOYL-TRIPEPTIDE--D-ALANYL-D-ALANINE LIGASE"/>
    <property type="match status" value="1"/>
</dbReference>
<dbReference type="GO" id="GO:0051301">
    <property type="term" value="P:cell division"/>
    <property type="evidence" value="ECO:0007669"/>
    <property type="project" value="UniProtKB-KW"/>
</dbReference>
<evidence type="ECO:0000256" key="2">
    <source>
        <dbReference type="ARBA" id="ARBA00022598"/>
    </source>
</evidence>
<dbReference type="eggNOG" id="COG0770">
    <property type="taxonomic scope" value="Bacteria"/>
</dbReference>